<dbReference type="GO" id="GO:0016592">
    <property type="term" value="C:mediator complex"/>
    <property type="evidence" value="ECO:0007669"/>
    <property type="project" value="InterPro"/>
</dbReference>
<dbReference type="InterPro" id="IPR048339">
    <property type="entry name" value="Mediator_Med16_C"/>
</dbReference>
<evidence type="ECO:0000313" key="13">
    <source>
        <dbReference type="Proteomes" id="UP000799640"/>
    </source>
</evidence>
<dbReference type="EMBL" id="ML996693">
    <property type="protein sequence ID" value="KAF2401203.1"/>
    <property type="molecule type" value="Genomic_DNA"/>
</dbReference>
<gene>
    <name evidence="9" type="primary">MED16</name>
    <name evidence="12" type="ORF">EJ06DRAFT_581391</name>
</gene>
<dbReference type="Proteomes" id="UP000799640">
    <property type="component" value="Unassembled WGS sequence"/>
</dbReference>
<evidence type="ECO:0000256" key="4">
    <source>
        <dbReference type="ARBA" id="ARBA00023015"/>
    </source>
</evidence>
<organism evidence="12 13">
    <name type="scientific">Trichodelitschia bisporula</name>
    <dbReference type="NCBI Taxonomy" id="703511"/>
    <lineage>
        <taxon>Eukaryota</taxon>
        <taxon>Fungi</taxon>
        <taxon>Dikarya</taxon>
        <taxon>Ascomycota</taxon>
        <taxon>Pezizomycotina</taxon>
        <taxon>Dothideomycetes</taxon>
        <taxon>Dothideomycetes incertae sedis</taxon>
        <taxon>Phaeotrichales</taxon>
        <taxon>Phaeotrichaceae</taxon>
        <taxon>Trichodelitschia</taxon>
    </lineage>
</organism>
<evidence type="ECO:0000256" key="1">
    <source>
        <dbReference type="ARBA" id="ARBA00004123"/>
    </source>
</evidence>
<comment type="similarity">
    <text evidence="2 9">Belongs to the Mediator complex subunit 16 family.</text>
</comment>
<evidence type="ECO:0000256" key="3">
    <source>
        <dbReference type="ARBA" id="ARBA00019614"/>
    </source>
</evidence>
<evidence type="ECO:0000256" key="8">
    <source>
        <dbReference type="ARBA" id="ARBA00032015"/>
    </source>
</evidence>
<dbReference type="InterPro" id="IPR036322">
    <property type="entry name" value="WD40_repeat_dom_sf"/>
</dbReference>
<evidence type="ECO:0000256" key="6">
    <source>
        <dbReference type="ARBA" id="ARBA00023163"/>
    </source>
</evidence>
<evidence type="ECO:0000259" key="11">
    <source>
        <dbReference type="Pfam" id="PF20719"/>
    </source>
</evidence>
<dbReference type="PANTHER" id="PTHR13224">
    <property type="entry name" value="THYROID HORMONE RECEPTOR-ASSOCIATED PROTEIN-RELATED"/>
    <property type="match status" value="1"/>
</dbReference>
<accession>A0A6G1HYR8</accession>
<dbReference type="InterPro" id="IPR021665">
    <property type="entry name" value="Mediator_Med16_N"/>
</dbReference>
<dbReference type="InterPro" id="IPR048338">
    <property type="entry name" value="Mediator_Med16"/>
</dbReference>
<keyword evidence="5 9" id="KW-0010">Activator</keyword>
<evidence type="ECO:0000259" key="10">
    <source>
        <dbReference type="Pfam" id="PF11635"/>
    </source>
</evidence>
<sequence>MEDDDQYMKDLFGDPEQVAITAPPTVKGLNQRLDELLASGCCQKIAWSGFGCIAAVGESGRSVELYTLIRNQKTGSWNLSKPGTLQWPSEMEPPHVAHITWSHMGNDLTVVDDSGRMLIYSNGFALGQMMPVRIPTMSEPVGEMNALVGLHWLPVFPHTQKSAIYWSATRTDEKWNYKMSHHLSPGPYNPVDGKSALICLNRSGVLRLVYQQRDNTWLETTEELEEPPVGVGNSFTHASFAPDVDNSLLLATYDASNLLRLYRININWNQEPDPMDGHQVSASPSLHFTPLLVEDACFTGNTNSVGNGLDEPVSYNLTHLEVVPVSPELAGRIPTHPMIIGIFTAVPPPSGLVLDPAHQHQQPTSVIRQWHFLKGFQNRLHSCFDQLAIKKRPTSSVDPRPGFRLKRQPDVVLHSAVLSILPTRSSTMFIISLSDGSIHFRHRDTMEVVEADDNENEVHTMPQSGFVFPNADPCLHLAFSPNALAVAIRKPDGTVKIEMMEYSPRSLKDIQLGDPKLGPAATILSLQHGSACMQYKTTDDLLAILPPNPSEAFTHTFLTQAISCLNTNFDWLSDESQKQLQHLYRLQSLFKCLSLQSTFGLTDKRGPRKLASRLAWITINLRLISLSVSMSIRTNENLRAEMAITLIGLVKWSLDFLIYLLQEILRLHYEIKLQEREGNPGMEKDGVWIQNYLETHSSPAILVLLASIPRILLRMMCRPLRHGKVHAQNNFKTCLNPEQRMAFQKLLSIYVSPVPITALEQYLSDVDTQVKNAYAAAGFSAAQRADAERDMFTAARIPPVLLPVVTSMLTTKLTELSKHMDAGKIYLHDVAWLNLTDDRKTKAFHEKQIIDVIRKFPLAAKIKLRRCPRCASVMEDFGLQGPGPNSQAWLWQSHKCCVCFGAWTVLEPAV</sequence>
<proteinExistence type="inferred from homology"/>
<feature type="domain" description="Mediator complex subunit Med16 N-terminal" evidence="10">
    <location>
        <begin position="140"/>
        <end position="470"/>
    </location>
</feature>
<dbReference type="GO" id="GO:0045893">
    <property type="term" value="P:positive regulation of DNA-templated transcription"/>
    <property type="evidence" value="ECO:0007669"/>
    <property type="project" value="TreeGrafter"/>
</dbReference>
<dbReference type="OrthoDB" id="4139168at2759"/>
<keyword evidence="13" id="KW-1185">Reference proteome</keyword>
<keyword evidence="4 9" id="KW-0805">Transcription regulation</keyword>
<evidence type="ECO:0000256" key="9">
    <source>
        <dbReference type="RuleBase" id="RU364149"/>
    </source>
</evidence>
<evidence type="ECO:0000256" key="2">
    <source>
        <dbReference type="ARBA" id="ARBA00006543"/>
    </source>
</evidence>
<dbReference type="PANTHER" id="PTHR13224:SF6">
    <property type="entry name" value="MEDIATOR OF RNA POLYMERASE II TRANSCRIPTION SUBUNIT 16"/>
    <property type="match status" value="1"/>
</dbReference>
<comment type="subcellular location">
    <subcellularLocation>
        <location evidence="1 9">Nucleus</location>
    </subcellularLocation>
</comment>
<dbReference type="Pfam" id="PF20719">
    <property type="entry name" value="Med16_C"/>
    <property type="match status" value="1"/>
</dbReference>
<comment type="subunit">
    <text evidence="9">Component of the Mediator complex.</text>
</comment>
<dbReference type="Pfam" id="PF11635">
    <property type="entry name" value="Med16_N"/>
    <property type="match status" value="1"/>
</dbReference>
<keyword evidence="7 9" id="KW-0539">Nucleus</keyword>
<feature type="domain" description="Mediator complex subunit 16 C-terminal" evidence="11">
    <location>
        <begin position="814"/>
        <end position="904"/>
    </location>
</feature>
<name>A0A6G1HYR8_9PEZI</name>
<evidence type="ECO:0000313" key="12">
    <source>
        <dbReference type="EMBL" id="KAF2401203.1"/>
    </source>
</evidence>
<evidence type="ECO:0000256" key="7">
    <source>
        <dbReference type="ARBA" id="ARBA00023242"/>
    </source>
</evidence>
<reference evidence="12" key="1">
    <citation type="journal article" date="2020" name="Stud. Mycol.">
        <title>101 Dothideomycetes genomes: a test case for predicting lifestyles and emergence of pathogens.</title>
        <authorList>
            <person name="Haridas S."/>
            <person name="Albert R."/>
            <person name="Binder M."/>
            <person name="Bloem J."/>
            <person name="Labutti K."/>
            <person name="Salamov A."/>
            <person name="Andreopoulos B."/>
            <person name="Baker S."/>
            <person name="Barry K."/>
            <person name="Bills G."/>
            <person name="Bluhm B."/>
            <person name="Cannon C."/>
            <person name="Castanera R."/>
            <person name="Culley D."/>
            <person name="Daum C."/>
            <person name="Ezra D."/>
            <person name="Gonzalez J."/>
            <person name="Henrissat B."/>
            <person name="Kuo A."/>
            <person name="Liang C."/>
            <person name="Lipzen A."/>
            <person name="Lutzoni F."/>
            <person name="Magnuson J."/>
            <person name="Mondo S."/>
            <person name="Nolan M."/>
            <person name="Ohm R."/>
            <person name="Pangilinan J."/>
            <person name="Park H.-J."/>
            <person name="Ramirez L."/>
            <person name="Alfaro M."/>
            <person name="Sun H."/>
            <person name="Tritt A."/>
            <person name="Yoshinaga Y."/>
            <person name="Zwiers L.-H."/>
            <person name="Turgeon B."/>
            <person name="Goodwin S."/>
            <person name="Spatafora J."/>
            <person name="Crous P."/>
            <person name="Grigoriev I."/>
        </authorList>
    </citation>
    <scope>NUCLEOTIDE SEQUENCE</scope>
    <source>
        <strain evidence="12">CBS 262.69</strain>
    </source>
</reference>
<dbReference type="AlphaFoldDB" id="A0A6G1HYR8"/>
<protein>
    <recommendedName>
        <fullName evidence="3 9">Mediator of RNA polymerase II transcription subunit 16</fullName>
    </recommendedName>
    <alternativeName>
        <fullName evidence="8 9">Mediator complex subunit 16</fullName>
    </alternativeName>
</protein>
<comment type="function">
    <text evidence="9">Component of the Mediator complex, a coactivator involved in the regulated transcription of nearly all RNA polymerase II-dependent genes. Mediator functions as a bridge to convey information from gene-specific regulatory proteins to the basal RNA polymerase II transcription machinery. Mediator is recruited to promoters by direct interactions with regulatory proteins and serves as a scaffold for the assembly of a functional preinitiation complex with RNA polymerase II and the general transcription factors.</text>
</comment>
<keyword evidence="6 9" id="KW-0804">Transcription</keyword>
<evidence type="ECO:0000256" key="5">
    <source>
        <dbReference type="ARBA" id="ARBA00023159"/>
    </source>
</evidence>
<dbReference type="SUPFAM" id="SSF50978">
    <property type="entry name" value="WD40 repeat-like"/>
    <property type="match status" value="1"/>
</dbReference>